<comment type="similarity">
    <text evidence="11">Belongs to the protein kinase superfamily. Ser/Thr protein kinase family. GCN2 subfamily.</text>
</comment>
<evidence type="ECO:0000313" key="19">
    <source>
        <dbReference type="EMBL" id="OXA50361.1"/>
    </source>
</evidence>
<accession>A0A226E095</accession>
<comment type="catalytic activity">
    <reaction evidence="13">
        <text>L-seryl-[protein] + ATP = O-phospho-L-seryl-[protein] + ADP + H(+)</text>
        <dbReference type="Rhea" id="RHEA:17989"/>
        <dbReference type="Rhea" id="RHEA-COMP:9863"/>
        <dbReference type="Rhea" id="RHEA-COMP:11604"/>
        <dbReference type="ChEBI" id="CHEBI:15378"/>
        <dbReference type="ChEBI" id="CHEBI:29999"/>
        <dbReference type="ChEBI" id="CHEBI:30616"/>
        <dbReference type="ChEBI" id="CHEBI:83421"/>
        <dbReference type="ChEBI" id="CHEBI:456216"/>
        <dbReference type="EC" id="2.7.11.1"/>
    </reaction>
    <physiologicalReaction direction="left-to-right" evidence="13">
        <dbReference type="Rhea" id="RHEA:17990"/>
    </physiologicalReaction>
</comment>
<dbReference type="CDD" id="cd02340">
    <property type="entry name" value="ZZ_NBR1_like"/>
    <property type="match status" value="2"/>
</dbReference>
<keyword evidence="3" id="KW-0808">Transferase</keyword>
<dbReference type="GO" id="GO:0005524">
    <property type="term" value="F:ATP binding"/>
    <property type="evidence" value="ECO:0007669"/>
    <property type="project" value="UniProtKB-UniRule"/>
</dbReference>
<feature type="region of interest" description="Disordered" evidence="16">
    <location>
        <begin position="298"/>
        <end position="322"/>
    </location>
</feature>
<evidence type="ECO:0000256" key="11">
    <source>
        <dbReference type="ARBA" id="ARBA00037982"/>
    </source>
</evidence>
<dbReference type="PROSITE" id="PS00108">
    <property type="entry name" value="PROTEIN_KINASE_ST"/>
    <property type="match status" value="2"/>
</dbReference>
<dbReference type="GO" id="GO:0005737">
    <property type="term" value="C:cytoplasm"/>
    <property type="evidence" value="ECO:0007669"/>
    <property type="project" value="TreeGrafter"/>
</dbReference>
<dbReference type="PANTHER" id="PTHR11042:SF160">
    <property type="entry name" value="EUKARYOTIC TRANSLATION INITIATION FACTOR 2-ALPHA KINASE 1"/>
    <property type="match status" value="1"/>
</dbReference>
<dbReference type="SMART" id="SM00220">
    <property type="entry name" value="S_TKc"/>
    <property type="match status" value="2"/>
</dbReference>
<keyword evidence="8" id="KW-0862">Zinc</keyword>
<dbReference type="SMART" id="SM00291">
    <property type="entry name" value="ZnF_ZZ"/>
    <property type="match status" value="3"/>
</dbReference>
<feature type="region of interest" description="Disordered" evidence="16">
    <location>
        <begin position="421"/>
        <end position="441"/>
    </location>
</feature>
<evidence type="ECO:0000259" key="17">
    <source>
        <dbReference type="PROSITE" id="PS50011"/>
    </source>
</evidence>
<keyword evidence="10" id="KW-0652">Protein synthesis inhibitor</keyword>
<feature type="compositionally biased region" description="Low complexity" evidence="16">
    <location>
        <begin position="424"/>
        <end position="440"/>
    </location>
</feature>
<dbReference type="InterPro" id="IPR043145">
    <property type="entry name" value="Znf_ZZ_sf"/>
</dbReference>
<keyword evidence="2" id="KW-0723">Serine/threonine-protein kinase</keyword>
<keyword evidence="5 15" id="KW-0547">Nucleotide-binding</keyword>
<dbReference type="InterPro" id="IPR017441">
    <property type="entry name" value="Protein_kinase_ATP_BS"/>
</dbReference>
<feature type="compositionally biased region" description="Low complexity" evidence="16">
    <location>
        <begin position="298"/>
        <end position="314"/>
    </location>
</feature>
<dbReference type="Gene3D" id="1.10.510.10">
    <property type="entry name" value="Transferase(Phosphotransferase) domain 1"/>
    <property type="match status" value="2"/>
</dbReference>
<dbReference type="AlphaFoldDB" id="A0A226E095"/>
<comment type="catalytic activity">
    <reaction evidence="12">
        <text>L-threonyl-[protein] + ATP = O-phospho-L-threonyl-[protein] + ADP + H(+)</text>
        <dbReference type="Rhea" id="RHEA:46608"/>
        <dbReference type="Rhea" id="RHEA-COMP:11060"/>
        <dbReference type="Rhea" id="RHEA-COMP:11605"/>
        <dbReference type="ChEBI" id="CHEBI:15378"/>
        <dbReference type="ChEBI" id="CHEBI:30013"/>
        <dbReference type="ChEBI" id="CHEBI:30616"/>
        <dbReference type="ChEBI" id="CHEBI:61977"/>
        <dbReference type="ChEBI" id="CHEBI:456216"/>
        <dbReference type="EC" id="2.7.11.1"/>
    </reaction>
    <physiologicalReaction direction="left-to-right" evidence="12">
        <dbReference type="Rhea" id="RHEA:46609"/>
    </physiologicalReaction>
</comment>
<feature type="domain" description="ZZ-type" evidence="18">
    <location>
        <begin position="886"/>
        <end position="939"/>
    </location>
</feature>
<evidence type="ECO:0000256" key="10">
    <source>
        <dbReference type="ARBA" id="ARBA00023193"/>
    </source>
</evidence>
<evidence type="ECO:0000256" key="3">
    <source>
        <dbReference type="ARBA" id="ARBA00022679"/>
    </source>
</evidence>
<dbReference type="EMBL" id="LNIX01000009">
    <property type="protein sequence ID" value="OXA50361.1"/>
    <property type="molecule type" value="Genomic_DNA"/>
</dbReference>
<evidence type="ECO:0000256" key="1">
    <source>
        <dbReference type="ARBA" id="ARBA00012513"/>
    </source>
</evidence>
<dbReference type="PROSITE" id="PS50135">
    <property type="entry name" value="ZF_ZZ_2"/>
    <property type="match status" value="2"/>
</dbReference>
<protein>
    <recommendedName>
        <fullName evidence="1">non-specific serine/threonine protein kinase</fullName>
        <ecNumber evidence="1">2.7.11.1</ecNumber>
    </recommendedName>
</protein>
<dbReference type="SUPFAM" id="SSF57850">
    <property type="entry name" value="RING/U-box"/>
    <property type="match status" value="3"/>
</dbReference>
<organism evidence="19 20">
    <name type="scientific">Folsomia candida</name>
    <name type="common">Springtail</name>
    <dbReference type="NCBI Taxonomy" id="158441"/>
    <lineage>
        <taxon>Eukaryota</taxon>
        <taxon>Metazoa</taxon>
        <taxon>Ecdysozoa</taxon>
        <taxon>Arthropoda</taxon>
        <taxon>Hexapoda</taxon>
        <taxon>Collembola</taxon>
        <taxon>Entomobryomorpha</taxon>
        <taxon>Isotomoidea</taxon>
        <taxon>Isotomidae</taxon>
        <taxon>Proisotominae</taxon>
        <taxon>Folsomia</taxon>
    </lineage>
</organism>
<keyword evidence="7 19" id="KW-0418">Kinase</keyword>
<dbReference type="InterPro" id="IPR008271">
    <property type="entry name" value="Ser/Thr_kinase_AS"/>
</dbReference>
<keyword evidence="6 14" id="KW-0863">Zinc-finger</keyword>
<evidence type="ECO:0000256" key="6">
    <source>
        <dbReference type="ARBA" id="ARBA00022771"/>
    </source>
</evidence>
<dbReference type="GO" id="GO:0004694">
    <property type="term" value="F:eukaryotic translation initiation factor 2alpha kinase activity"/>
    <property type="evidence" value="ECO:0007669"/>
    <property type="project" value="TreeGrafter"/>
</dbReference>
<dbReference type="PROSITE" id="PS00107">
    <property type="entry name" value="PROTEIN_KINASE_ATP"/>
    <property type="match status" value="2"/>
</dbReference>
<dbReference type="PANTHER" id="PTHR11042">
    <property type="entry name" value="EUKARYOTIC TRANSLATION INITIATION FACTOR 2-ALPHA KINASE EIF2-ALPHA KINASE -RELATED"/>
    <property type="match status" value="1"/>
</dbReference>
<proteinExistence type="inferred from homology"/>
<keyword evidence="4" id="KW-0479">Metal-binding</keyword>
<comment type="caution">
    <text evidence="19">The sequence shown here is derived from an EMBL/GenBank/DDBJ whole genome shotgun (WGS) entry which is preliminary data.</text>
</comment>
<dbReference type="Pfam" id="PF00569">
    <property type="entry name" value="ZZ"/>
    <property type="match status" value="2"/>
</dbReference>
<dbReference type="Pfam" id="PF00069">
    <property type="entry name" value="Pkinase"/>
    <property type="match status" value="2"/>
</dbReference>
<dbReference type="Gene3D" id="3.30.60.90">
    <property type="match status" value="3"/>
</dbReference>
<feature type="binding site" evidence="15">
    <location>
        <position position="621"/>
    </location>
    <ligand>
        <name>ATP</name>
        <dbReference type="ChEBI" id="CHEBI:30616"/>
    </ligand>
</feature>
<dbReference type="InterPro" id="IPR000719">
    <property type="entry name" value="Prot_kinase_dom"/>
</dbReference>
<evidence type="ECO:0000256" key="8">
    <source>
        <dbReference type="ARBA" id="ARBA00022833"/>
    </source>
</evidence>
<dbReference type="OrthoDB" id="6348592at2759"/>
<feature type="binding site" evidence="15">
    <location>
        <position position="46"/>
    </location>
    <ligand>
        <name>ATP</name>
        <dbReference type="ChEBI" id="CHEBI:30616"/>
    </ligand>
</feature>
<sequence length="1095" mass="121428">MAKPPPKLQASRLQQDFELRRLLGEGAFGAVIYCRNKLDGKAYAIKISGDVLDKREIQNLVKLPAHANLVQYHTAWKDAFSSGEISQIKAKIGMASGSHLSIPPGSSALNVLCIQMELCGQDLRHWLGQASSVDEQLSIGIFIQLLRGLNHIHTHNLIHRDLKPENIFFDKNNPSVVKIGDLGIATDHFATKAALFHTKGAGTMLYLAPEQSNASYSKSVDIYALGIIFMELLCPSLQVGGDYQKLFGAISDLKSRKIVPDSIKRKWPKAAGLIVEMVAHNPDKRPSYDSIYATFATSSGGSSSGTRTPSGASAPRNSAPVPSTFVQNKAPTLVQNKAPTLVQNKAPTFVQNKAPTVIHSGVRCNGCGVQNIQGVRFKCTICDDYDLCEKCEKRCGLHPEDHILLKIKTPKRRIPAAAVPDFSPAPAAAGASSSRAATSSYQNPFQQITHQNPIQYDNHQNPFSYHSDPHAAHFNLLNMNSVGQTLAPFSYHNDPLSAQLHLLNLNSVGQSQTGTLYDFDTNSDDSSSAEEAEGNYVNGAICNNCSESVTTWYQCDDCPRSAAGYFDLCGDCLHDSYLKHPRLSSSRLQQDFKLCRLLGQGGFGAVIHCRNKLDRKDYAVKIMFNVIDDREIQNLSKLPTHENLVQYHTAWKDSFSSGELAQIITKMEIHGMSIPKGSSTLNLLCIQMELCGQDLRSWLDQGKLVGERISFEIFLQLLEGLNHIHTNNLIHRDLKPDNIFFDKNDPSRVKIGDLGIATDHYAPKARQHTAGAGTMLYLAPEQAQASYSKSVDIYALGIIFMELLCPSLQRDDQKLVEAINALKYKKIVPDSITRKWSKAAGLIVQMVAVDSRERPTYESICTAFPAWSSFLERTPIVSEPQNHVVHSGVDCDGCGIKNIQGVRFKCTTCSDYDLCENCEKKHGLHPQDHILLKIKTSRGRIPDNFGPHAAASSSKVNAASNEYYKIPVRYNNQQDPKFEKRGIPLPPNYGNPFQPKPDPISDPFHRLLNLNSVGQTRTPFDTNSPDSSSAEEAGDEYLTGIVCNNCDRKVTTWYQCDNCPKRYPGGFDLCVCRDCYRHNSFLEHIRRHSFTKFRT</sequence>
<evidence type="ECO:0000256" key="2">
    <source>
        <dbReference type="ARBA" id="ARBA00022527"/>
    </source>
</evidence>
<dbReference type="EC" id="2.7.11.1" evidence="1"/>
<dbReference type="GO" id="GO:0005634">
    <property type="term" value="C:nucleus"/>
    <property type="evidence" value="ECO:0007669"/>
    <property type="project" value="TreeGrafter"/>
</dbReference>
<evidence type="ECO:0000256" key="4">
    <source>
        <dbReference type="ARBA" id="ARBA00022723"/>
    </source>
</evidence>
<evidence type="ECO:0000256" key="15">
    <source>
        <dbReference type="PROSITE-ProRule" id="PRU10141"/>
    </source>
</evidence>
<evidence type="ECO:0000256" key="5">
    <source>
        <dbReference type="ARBA" id="ARBA00022741"/>
    </source>
</evidence>
<keyword evidence="20" id="KW-1185">Reference proteome</keyword>
<evidence type="ECO:0000259" key="18">
    <source>
        <dbReference type="PROSITE" id="PS50135"/>
    </source>
</evidence>
<dbReference type="Gene3D" id="3.30.200.20">
    <property type="entry name" value="Phosphorylase Kinase, domain 1"/>
    <property type="match status" value="2"/>
</dbReference>
<evidence type="ECO:0000256" key="16">
    <source>
        <dbReference type="SAM" id="MobiDB-lite"/>
    </source>
</evidence>
<dbReference type="InterPro" id="IPR000433">
    <property type="entry name" value="Znf_ZZ"/>
</dbReference>
<evidence type="ECO:0000256" key="14">
    <source>
        <dbReference type="PROSITE-ProRule" id="PRU00228"/>
    </source>
</evidence>
<evidence type="ECO:0000256" key="12">
    <source>
        <dbReference type="ARBA" id="ARBA00048659"/>
    </source>
</evidence>
<feature type="domain" description="Protein kinase" evidence="17">
    <location>
        <begin position="592"/>
        <end position="871"/>
    </location>
</feature>
<dbReference type="STRING" id="158441.A0A226E095"/>
<feature type="domain" description="ZZ-type" evidence="18">
    <location>
        <begin position="359"/>
        <end position="412"/>
    </location>
</feature>
<reference evidence="19 20" key="1">
    <citation type="submission" date="2015-12" db="EMBL/GenBank/DDBJ databases">
        <title>The genome of Folsomia candida.</title>
        <authorList>
            <person name="Faddeeva A."/>
            <person name="Derks M.F."/>
            <person name="Anvar Y."/>
            <person name="Smit S."/>
            <person name="Van Straalen N."/>
            <person name="Roelofs D."/>
        </authorList>
    </citation>
    <scope>NUCLEOTIDE SEQUENCE [LARGE SCALE GENOMIC DNA]</scope>
    <source>
        <strain evidence="19 20">VU population</strain>
        <tissue evidence="19">Whole body</tissue>
    </source>
</reference>
<dbReference type="SUPFAM" id="SSF56112">
    <property type="entry name" value="Protein kinase-like (PK-like)"/>
    <property type="match status" value="2"/>
</dbReference>
<evidence type="ECO:0000256" key="9">
    <source>
        <dbReference type="ARBA" id="ARBA00022840"/>
    </source>
</evidence>
<evidence type="ECO:0000313" key="20">
    <source>
        <dbReference type="Proteomes" id="UP000198287"/>
    </source>
</evidence>
<evidence type="ECO:0000256" key="13">
    <source>
        <dbReference type="ARBA" id="ARBA00048977"/>
    </source>
</evidence>
<evidence type="ECO:0000256" key="7">
    <source>
        <dbReference type="ARBA" id="ARBA00022777"/>
    </source>
</evidence>
<dbReference type="OMA" id="VQYHTAW"/>
<dbReference type="GO" id="GO:0017148">
    <property type="term" value="P:negative regulation of translation"/>
    <property type="evidence" value="ECO:0007669"/>
    <property type="project" value="UniProtKB-KW"/>
</dbReference>
<dbReference type="InterPro" id="IPR050339">
    <property type="entry name" value="CC_SR_Kinase"/>
</dbReference>
<dbReference type="InterPro" id="IPR011009">
    <property type="entry name" value="Kinase-like_dom_sf"/>
</dbReference>
<gene>
    <name evidence="19" type="ORF">Fcan01_15318</name>
</gene>
<dbReference type="GO" id="GO:0008270">
    <property type="term" value="F:zinc ion binding"/>
    <property type="evidence" value="ECO:0007669"/>
    <property type="project" value="UniProtKB-KW"/>
</dbReference>
<feature type="domain" description="Protein kinase" evidence="17">
    <location>
        <begin position="17"/>
        <end position="295"/>
    </location>
</feature>
<dbReference type="PROSITE" id="PS01357">
    <property type="entry name" value="ZF_ZZ_1"/>
    <property type="match status" value="2"/>
</dbReference>
<dbReference type="Proteomes" id="UP000198287">
    <property type="component" value="Unassembled WGS sequence"/>
</dbReference>
<name>A0A226E095_FOLCA</name>
<dbReference type="PROSITE" id="PS50011">
    <property type="entry name" value="PROTEIN_KINASE_DOM"/>
    <property type="match status" value="2"/>
</dbReference>
<keyword evidence="9 15" id="KW-0067">ATP-binding</keyword>